<dbReference type="NCBIfam" id="TIGR03804">
    <property type="entry name" value="para_beta_helix"/>
    <property type="match status" value="2"/>
</dbReference>
<evidence type="ECO:0000313" key="2">
    <source>
        <dbReference type="EMBL" id="GAI53975.1"/>
    </source>
</evidence>
<gene>
    <name evidence="2" type="ORF">S06H3_63102</name>
</gene>
<dbReference type="InterPro" id="IPR012334">
    <property type="entry name" value="Pectin_lyas_fold"/>
</dbReference>
<dbReference type="SUPFAM" id="SSF51126">
    <property type="entry name" value="Pectin lyase-like"/>
    <property type="match status" value="1"/>
</dbReference>
<accession>X1QSX1</accession>
<dbReference type="InterPro" id="IPR006626">
    <property type="entry name" value="PbH1"/>
</dbReference>
<reference evidence="2" key="1">
    <citation type="journal article" date="2014" name="Front. Microbiol.">
        <title>High frequency of phylogenetically diverse reductive dehalogenase-homologous genes in deep subseafloor sedimentary metagenomes.</title>
        <authorList>
            <person name="Kawai M."/>
            <person name="Futagami T."/>
            <person name="Toyoda A."/>
            <person name="Takaki Y."/>
            <person name="Nishi S."/>
            <person name="Hori S."/>
            <person name="Arai W."/>
            <person name="Tsubouchi T."/>
            <person name="Morono Y."/>
            <person name="Uchiyama I."/>
            <person name="Ito T."/>
            <person name="Fujiyama A."/>
            <person name="Inagaki F."/>
            <person name="Takami H."/>
        </authorList>
    </citation>
    <scope>NUCLEOTIDE SEQUENCE</scope>
    <source>
        <strain evidence="2">Expedition CK06-06</strain>
    </source>
</reference>
<evidence type="ECO:0000259" key="1">
    <source>
        <dbReference type="Pfam" id="PF05048"/>
    </source>
</evidence>
<dbReference type="SMART" id="SM00710">
    <property type="entry name" value="PbH1"/>
    <property type="match status" value="3"/>
</dbReference>
<dbReference type="Gene3D" id="2.160.20.10">
    <property type="entry name" value="Single-stranded right-handed beta-helix, Pectin lyase-like"/>
    <property type="match status" value="1"/>
</dbReference>
<name>X1QSX1_9ZZZZ</name>
<feature type="domain" description="Periplasmic copper-binding protein NosD beta helix" evidence="1">
    <location>
        <begin position="2"/>
        <end position="85"/>
    </location>
</feature>
<feature type="non-terminal residue" evidence="2">
    <location>
        <position position="1"/>
    </location>
</feature>
<protein>
    <recommendedName>
        <fullName evidence="1">Periplasmic copper-binding protein NosD beta helix domain-containing protein</fullName>
    </recommendedName>
</protein>
<organism evidence="2">
    <name type="scientific">marine sediment metagenome</name>
    <dbReference type="NCBI Taxonomy" id="412755"/>
    <lineage>
        <taxon>unclassified sequences</taxon>
        <taxon>metagenomes</taxon>
        <taxon>ecological metagenomes</taxon>
    </lineage>
</organism>
<dbReference type="InterPro" id="IPR011050">
    <property type="entry name" value="Pectin_lyase_fold/virulence"/>
</dbReference>
<dbReference type="EMBL" id="BARV01041783">
    <property type="protein sequence ID" value="GAI53975.1"/>
    <property type="molecule type" value="Genomic_DNA"/>
</dbReference>
<sequence>HGGVSFFFSNNNTIINNTADSNKNGLSIDWSSNNTLINNNVCSNTRYGIYLLKADSTTMTGNTMTNNTYSFCIGGYVDADYNLSIDTSNTINGKPMYYVVNAHDQIYNGSINAGFFACIFCDNVTVKDQSISNSGFGMFLY</sequence>
<comment type="caution">
    <text evidence="2">The sequence shown here is derived from an EMBL/GenBank/DDBJ whole genome shotgun (WGS) entry which is preliminary data.</text>
</comment>
<dbReference type="InterPro" id="IPR007742">
    <property type="entry name" value="NosD_dom"/>
</dbReference>
<dbReference type="AlphaFoldDB" id="X1QSX1"/>
<dbReference type="InterPro" id="IPR022441">
    <property type="entry name" value="Para_beta_helix_rpt-2"/>
</dbReference>
<feature type="non-terminal residue" evidence="2">
    <location>
        <position position="141"/>
    </location>
</feature>
<proteinExistence type="predicted"/>
<dbReference type="Pfam" id="PF05048">
    <property type="entry name" value="NosD"/>
    <property type="match status" value="1"/>
</dbReference>